<comment type="caution">
    <text evidence="2">The sequence shown here is derived from an EMBL/GenBank/DDBJ whole genome shotgun (WGS) entry which is preliminary data.</text>
</comment>
<name>A0AAE0ZNJ0_9GAST</name>
<feature type="region of interest" description="Disordered" evidence="1">
    <location>
        <begin position="49"/>
        <end position="77"/>
    </location>
</feature>
<accession>A0AAE0ZNJ0</accession>
<dbReference type="AlphaFoldDB" id="A0AAE0ZNJ0"/>
<organism evidence="2 3">
    <name type="scientific">Elysia crispata</name>
    <name type="common">lettuce slug</name>
    <dbReference type="NCBI Taxonomy" id="231223"/>
    <lineage>
        <taxon>Eukaryota</taxon>
        <taxon>Metazoa</taxon>
        <taxon>Spiralia</taxon>
        <taxon>Lophotrochozoa</taxon>
        <taxon>Mollusca</taxon>
        <taxon>Gastropoda</taxon>
        <taxon>Heterobranchia</taxon>
        <taxon>Euthyneura</taxon>
        <taxon>Panpulmonata</taxon>
        <taxon>Sacoglossa</taxon>
        <taxon>Placobranchoidea</taxon>
        <taxon>Plakobranchidae</taxon>
        <taxon>Elysia</taxon>
    </lineage>
</organism>
<dbReference type="EMBL" id="JAWDGP010003624">
    <property type="protein sequence ID" value="KAK3772443.1"/>
    <property type="molecule type" value="Genomic_DNA"/>
</dbReference>
<protein>
    <submittedName>
        <fullName evidence="2">Uncharacterized protein</fullName>
    </submittedName>
</protein>
<gene>
    <name evidence="2" type="ORF">RRG08_031462</name>
</gene>
<proteinExistence type="predicted"/>
<keyword evidence="3" id="KW-1185">Reference proteome</keyword>
<sequence length="125" mass="14080">MAENDQNTAGLILFGENHWSFRTKGPSNASPIRTPPTHTHIYNEFTISTGSEHARNSPRWRKPRIGLPDRQSSPDEDYQALLSCPKGELLSLRDKPLCHAPYRVNGCLTLREASFCEYSLGPIQD</sequence>
<reference evidence="2" key="1">
    <citation type="journal article" date="2023" name="G3 (Bethesda)">
        <title>A reference genome for the long-term kleptoplast-retaining sea slug Elysia crispata morphotype clarki.</title>
        <authorList>
            <person name="Eastman K.E."/>
            <person name="Pendleton A.L."/>
            <person name="Shaikh M.A."/>
            <person name="Suttiyut T."/>
            <person name="Ogas R."/>
            <person name="Tomko P."/>
            <person name="Gavelis G."/>
            <person name="Widhalm J.R."/>
            <person name="Wisecaver J.H."/>
        </authorList>
    </citation>
    <scope>NUCLEOTIDE SEQUENCE</scope>
    <source>
        <strain evidence="2">ECLA1</strain>
    </source>
</reference>
<dbReference type="Proteomes" id="UP001283361">
    <property type="component" value="Unassembled WGS sequence"/>
</dbReference>
<evidence type="ECO:0000313" key="3">
    <source>
        <dbReference type="Proteomes" id="UP001283361"/>
    </source>
</evidence>
<evidence type="ECO:0000256" key="1">
    <source>
        <dbReference type="SAM" id="MobiDB-lite"/>
    </source>
</evidence>
<evidence type="ECO:0000313" key="2">
    <source>
        <dbReference type="EMBL" id="KAK3772443.1"/>
    </source>
</evidence>